<dbReference type="PRINTS" id="PR00411">
    <property type="entry name" value="PNDRDTASEI"/>
</dbReference>
<dbReference type="PANTHER" id="PTHR42877">
    <property type="entry name" value="L-ORNITHINE N(5)-MONOOXYGENASE-RELATED"/>
    <property type="match status" value="1"/>
</dbReference>
<dbReference type="InterPro" id="IPR051209">
    <property type="entry name" value="FAD-bind_Monooxygenase_sf"/>
</dbReference>
<gene>
    <name evidence="1" type="ORF">SAMN05216207_104413</name>
</gene>
<sequence length="494" mass="54438">MTTTHHVPVLIVGAGFGGIALAARLRAAGITDFAVLERTADLGGTWSRNTYPGAACDVPSDLYSLSFAPNPDWSRKYGTQPEILAYLRRVAEEHGVTRHLHLGTTVTAASFDETRRHWTVSTDDGEWTADVLVSAVGAFAEASVPDLPGLGSFTGPVRHTLHWDHDLDLTGKRVAVVGTGATAVQLVPELRRVAEEVVLFQRTPPWIVPRRDRPTGRLRRALYRRFPVVQRLSRAAWYAGIESFGLPGFVHRAFRFPFEALGHYQLRRQVADPELRRRLTPGYMIGCKRAIFSDSFYPAVCADDVRLVTDPLDHVTPDGPVTADGTRHDVDVLVFATGFTAMPQLAEVVTGTDGRSIDDRYRERPQSYLGVANHGFPNMFTVLGPFGAAGNQSAVVMIEAQVGYIVDALRRIRDEGITRFEVRADAQDGFVAQTHARAGRGTWLRGGCSSYYTNGAGLNAGLYPGWSFEYRARTRRWDAERYDVSRAVPAEVAS</sequence>
<dbReference type="AlphaFoldDB" id="A0A1I5G8C1"/>
<organism evidence="1 2">
    <name type="scientific">Pseudonocardia ammonioxydans</name>
    <dbReference type="NCBI Taxonomy" id="260086"/>
    <lineage>
        <taxon>Bacteria</taxon>
        <taxon>Bacillati</taxon>
        <taxon>Actinomycetota</taxon>
        <taxon>Actinomycetes</taxon>
        <taxon>Pseudonocardiales</taxon>
        <taxon>Pseudonocardiaceae</taxon>
        <taxon>Pseudonocardia</taxon>
    </lineage>
</organism>
<dbReference type="PANTHER" id="PTHR42877:SF4">
    <property type="entry name" value="FAD_NAD(P)-BINDING DOMAIN-CONTAINING PROTEIN-RELATED"/>
    <property type="match status" value="1"/>
</dbReference>
<dbReference type="EMBL" id="FOUY01000044">
    <property type="protein sequence ID" value="SFO32122.1"/>
    <property type="molecule type" value="Genomic_DNA"/>
</dbReference>
<proteinExistence type="predicted"/>
<evidence type="ECO:0000313" key="1">
    <source>
        <dbReference type="EMBL" id="SFO32122.1"/>
    </source>
</evidence>
<protein>
    <submittedName>
        <fullName evidence="1">Predicted flavoprotein CzcO associated with the cation diffusion facilitator CzcD</fullName>
    </submittedName>
</protein>
<keyword evidence="2" id="KW-1185">Reference proteome</keyword>
<dbReference type="InterPro" id="IPR036188">
    <property type="entry name" value="FAD/NAD-bd_sf"/>
</dbReference>
<name>A0A1I5G8C1_PSUAM</name>
<dbReference type="Pfam" id="PF13738">
    <property type="entry name" value="Pyr_redox_3"/>
    <property type="match status" value="1"/>
</dbReference>
<accession>A0A1I5G8C1</accession>
<dbReference type="OrthoDB" id="5168853at2"/>
<evidence type="ECO:0000313" key="2">
    <source>
        <dbReference type="Proteomes" id="UP000199614"/>
    </source>
</evidence>
<reference evidence="1 2" key="1">
    <citation type="submission" date="2016-10" db="EMBL/GenBank/DDBJ databases">
        <authorList>
            <person name="de Groot N.N."/>
        </authorList>
    </citation>
    <scope>NUCLEOTIDE SEQUENCE [LARGE SCALE GENOMIC DNA]</scope>
    <source>
        <strain evidence="1 2">CGMCC 4.1877</strain>
    </source>
</reference>
<dbReference type="Gene3D" id="3.50.50.60">
    <property type="entry name" value="FAD/NAD(P)-binding domain"/>
    <property type="match status" value="2"/>
</dbReference>
<dbReference type="RefSeq" id="WP_093353076.1">
    <property type="nucleotide sequence ID" value="NZ_FOUY01000044.1"/>
</dbReference>
<dbReference type="Proteomes" id="UP000199614">
    <property type="component" value="Unassembled WGS sequence"/>
</dbReference>
<dbReference type="SUPFAM" id="SSF51905">
    <property type="entry name" value="FAD/NAD(P)-binding domain"/>
    <property type="match status" value="2"/>
</dbReference>
<dbReference type="STRING" id="260086.SAMN05216207_104413"/>